<evidence type="ECO:0000256" key="4">
    <source>
        <dbReference type="ARBA" id="ARBA00048590"/>
    </source>
</evidence>
<evidence type="ECO:0000256" key="3">
    <source>
        <dbReference type="ARBA" id="ARBA00022801"/>
    </source>
</evidence>
<dbReference type="InterPro" id="IPR000868">
    <property type="entry name" value="Isochorismatase-like_dom"/>
</dbReference>
<dbReference type="Gene3D" id="1.10.1200.10">
    <property type="entry name" value="ACP-like"/>
    <property type="match status" value="1"/>
</dbReference>
<dbReference type="InterPro" id="IPR016291">
    <property type="entry name" value="Isochorismatase"/>
</dbReference>
<dbReference type="EMBL" id="JAXARY010000030">
    <property type="protein sequence ID" value="MDX8130022.1"/>
    <property type="molecule type" value="Genomic_DNA"/>
</dbReference>
<dbReference type="InterPro" id="IPR050272">
    <property type="entry name" value="Isochorismatase-like_hydrls"/>
</dbReference>
<comment type="caution">
    <text evidence="6">The sequence shown here is derived from an EMBL/GenBank/DDBJ whole genome shotgun (WGS) entry which is preliminary data.</text>
</comment>
<feature type="domain" description="Carrier" evidence="5">
    <location>
        <begin position="209"/>
        <end position="285"/>
    </location>
</feature>
<comment type="catalytic activity">
    <reaction evidence="4">
        <text>isochorismate + H2O = (2S,3S)-2,3-dihydroxy-2,3-dihydrobenzoate + pyruvate</text>
        <dbReference type="Rhea" id="RHEA:11112"/>
        <dbReference type="ChEBI" id="CHEBI:15361"/>
        <dbReference type="ChEBI" id="CHEBI:15377"/>
        <dbReference type="ChEBI" id="CHEBI:29780"/>
        <dbReference type="ChEBI" id="CHEBI:58764"/>
        <dbReference type="EC" id="3.3.2.1"/>
    </reaction>
</comment>
<evidence type="ECO:0000256" key="1">
    <source>
        <dbReference type="ARBA" id="ARBA00004924"/>
    </source>
</evidence>
<dbReference type="SUPFAM" id="SSF47336">
    <property type="entry name" value="ACP-like"/>
    <property type="match status" value="1"/>
</dbReference>
<sequence length="292" mass="32402">MSIPRIPPYDLPKQLPSGKANWRLDPRRAVLLVHDMQQYFLDFFEPSQPPIPALLRNCTDLIAACRTAGMPVMYTAQRGGQTPTERGLLNDFWGPGLANDPALERIVDAVAPNPEDTVFPKARYSAFKRSDLETHLRALGRDQLVICGVYAHIGCLMTAAEAFMLDIQAFLVGDALADFSREEHEQALHYAAGRCACVLSSRDAMAALESLSPSLDALRREIAEAMAINPALLGDDDDLLLMGLDSLALMTLMQRWRQRGFAAEFAELAPLPTLRAWHALWQDYATVKAERP</sequence>
<protein>
    <recommendedName>
        <fullName evidence="2">isochorismatase</fullName>
        <ecNumber evidence="2">3.3.2.1</ecNumber>
    </recommendedName>
</protein>
<dbReference type="InterPro" id="IPR036736">
    <property type="entry name" value="ACP-like_sf"/>
</dbReference>
<dbReference type="PIRSF" id="PIRSF001111">
    <property type="entry name" value="Isochorismatase"/>
    <property type="match status" value="1"/>
</dbReference>
<keyword evidence="3" id="KW-0378">Hydrolase</keyword>
<keyword evidence="7" id="KW-1185">Reference proteome</keyword>
<dbReference type="Gene3D" id="3.40.50.850">
    <property type="entry name" value="Isochorismatase-like"/>
    <property type="match status" value="1"/>
</dbReference>
<accession>A0ABU4UKJ8</accession>
<gene>
    <name evidence="6" type="ORF">QLH52_22210</name>
</gene>
<name>A0ABU4UKJ8_9GAMM</name>
<dbReference type="RefSeq" id="WP_319962988.1">
    <property type="nucleotide sequence ID" value="NZ_JAXARY010000030.1"/>
</dbReference>
<dbReference type="PANTHER" id="PTHR43540">
    <property type="entry name" value="PEROXYUREIDOACRYLATE/UREIDOACRYLATE AMIDOHYDROLASE-RELATED"/>
    <property type="match status" value="1"/>
</dbReference>
<evidence type="ECO:0000259" key="5">
    <source>
        <dbReference type="PROSITE" id="PS50075"/>
    </source>
</evidence>
<evidence type="ECO:0000313" key="7">
    <source>
        <dbReference type="Proteomes" id="UP001284537"/>
    </source>
</evidence>
<evidence type="ECO:0000256" key="2">
    <source>
        <dbReference type="ARBA" id="ARBA00012100"/>
    </source>
</evidence>
<comment type="pathway">
    <text evidence="1">Siderophore biosynthesis.</text>
</comment>
<dbReference type="PROSITE" id="PS50075">
    <property type="entry name" value="CARRIER"/>
    <property type="match status" value="1"/>
</dbReference>
<dbReference type="Pfam" id="PF00550">
    <property type="entry name" value="PP-binding"/>
    <property type="match status" value="1"/>
</dbReference>
<dbReference type="Proteomes" id="UP001284537">
    <property type="component" value="Unassembled WGS sequence"/>
</dbReference>
<dbReference type="SUPFAM" id="SSF52499">
    <property type="entry name" value="Isochorismatase-like hydrolases"/>
    <property type="match status" value="1"/>
</dbReference>
<organism evidence="6 7">
    <name type="scientific">Methylomonas defluvii</name>
    <dbReference type="NCBI Taxonomy" id="3045149"/>
    <lineage>
        <taxon>Bacteria</taxon>
        <taxon>Pseudomonadati</taxon>
        <taxon>Pseudomonadota</taxon>
        <taxon>Gammaproteobacteria</taxon>
        <taxon>Methylococcales</taxon>
        <taxon>Methylococcaceae</taxon>
        <taxon>Methylomonas</taxon>
    </lineage>
</organism>
<dbReference type="InterPro" id="IPR009081">
    <property type="entry name" value="PP-bd_ACP"/>
</dbReference>
<evidence type="ECO:0000313" key="6">
    <source>
        <dbReference type="EMBL" id="MDX8130022.1"/>
    </source>
</evidence>
<dbReference type="InterPro" id="IPR036380">
    <property type="entry name" value="Isochorismatase-like_sf"/>
</dbReference>
<dbReference type="EC" id="3.3.2.1" evidence="2"/>
<dbReference type="PANTHER" id="PTHR43540:SF3">
    <property type="entry name" value="ENTEROBACTIN SYNTHASE COMPONENT B"/>
    <property type="match status" value="1"/>
</dbReference>
<dbReference type="Pfam" id="PF00857">
    <property type="entry name" value="Isochorismatase"/>
    <property type="match status" value="1"/>
</dbReference>
<dbReference type="PRINTS" id="PR01398">
    <property type="entry name" value="ISCHRISMTASE"/>
</dbReference>
<reference evidence="6 7" key="1">
    <citation type="submission" date="2023-11" db="EMBL/GenBank/DDBJ databases">
        <authorList>
            <person name="Ouyang M.-Y."/>
        </authorList>
    </citation>
    <scope>NUCLEOTIDE SEQUENCE [LARGE SCALE GENOMIC DNA]</scope>
    <source>
        <strain evidence="6 7">OY6</strain>
    </source>
</reference>
<proteinExistence type="predicted"/>